<dbReference type="Proteomes" id="UP000637239">
    <property type="component" value="Chromosome 1"/>
</dbReference>
<evidence type="ECO:0000313" key="3">
    <source>
        <dbReference type="Proteomes" id="UP000637239"/>
    </source>
</evidence>
<name>A0A7R7ZJM3_ASPCH</name>
<feature type="compositionally biased region" description="Basic and acidic residues" evidence="1">
    <location>
        <begin position="50"/>
        <end position="67"/>
    </location>
</feature>
<dbReference type="EMBL" id="AP024416">
    <property type="protein sequence ID" value="BCR84513.1"/>
    <property type="molecule type" value="Genomic_DNA"/>
</dbReference>
<dbReference type="GeneID" id="66978872"/>
<feature type="compositionally biased region" description="Low complexity" evidence="1">
    <location>
        <begin position="73"/>
        <end position="85"/>
    </location>
</feature>
<reference evidence="2" key="2">
    <citation type="submission" date="2021-02" db="EMBL/GenBank/DDBJ databases">
        <title>Aspergillus chevalieri M1 genome sequence.</title>
        <authorList>
            <person name="Kadooka C."/>
            <person name="Mori K."/>
            <person name="Futagami T."/>
        </authorList>
    </citation>
    <scope>NUCLEOTIDE SEQUENCE</scope>
    <source>
        <strain evidence="2">M1</strain>
    </source>
</reference>
<proteinExistence type="predicted"/>
<gene>
    <name evidence="2" type="ORF">ACHE_11915S</name>
</gene>
<dbReference type="AlphaFoldDB" id="A0A7R7ZJM3"/>
<accession>A0A7R7ZJM3</accession>
<evidence type="ECO:0000313" key="2">
    <source>
        <dbReference type="EMBL" id="BCR84513.1"/>
    </source>
</evidence>
<dbReference type="KEGG" id="ache:ACHE_11915S"/>
<dbReference type="RefSeq" id="XP_043133035.1">
    <property type="nucleotide sequence ID" value="XM_043276537.1"/>
</dbReference>
<protein>
    <submittedName>
        <fullName evidence="2">Uncharacterized protein</fullName>
    </submittedName>
</protein>
<feature type="region of interest" description="Disordered" evidence="1">
    <location>
        <begin position="36"/>
        <end position="85"/>
    </location>
</feature>
<keyword evidence="3" id="KW-1185">Reference proteome</keyword>
<sequence length="85" mass="9432">MKGQGTVSFDFDCYLILCKGVSPILQRIDKDTDEANRKASGAAADPFRNVLKDKIPPKNPDWHKNEAFESPEEFPFASSAQEGSK</sequence>
<organism evidence="2 3">
    <name type="scientific">Aspergillus chevalieri</name>
    <name type="common">Eurotium chevalieri</name>
    <dbReference type="NCBI Taxonomy" id="182096"/>
    <lineage>
        <taxon>Eukaryota</taxon>
        <taxon>Fungi</taxon>
        <taxon>Dikarya</taxon>
        <taxon>Ascomycota</taxon>
        <taxon>Pezizomycotina</taxon>
        <taxon>Eurotiomycetes</taxon>
        <taxon>Eurotiomycetidae</taxon>
        <taxon>Eurotiales</taxon>
        <taxon>Aspergillaceae</taxon>
        <taxon>Aspergillus</taxon>
        <taxon>Aspergillus subgen. Aspergillus</taxon>
    </lineage>
</organism>
<reference evidence="2" key="1">
    <citation type="submission" date="2021-01" db="EMBL/GenBank/DDBJ databases">
        <authorList>
            <consortium name="Aspergillus chevalieri M1 genome sequencing consortium"/>
            <person name="Kazuki M."/>
            <person name="Futagami T."/>
        </authorList>
    </citation>
    <scope>NUCLEOTIDE SEQUENCE</scope>
    <source>
        <strain evidence="2">M1</strain>
    </source>
</reference>
<evidence type="ECO:0000256" key="1">
    <source>
        <dbReference type="SAM" id="MobiDB-lite"/>
    </source>
</evidence>